<proteinExistence type="predicted"/>
<comment type="caution">
    <text evidence="2">The sequence shown here is derived from an EMBL/GenBank/DDBJ whole genome shotgun (WGS) entry which is preliminary data.</text>
</comment>
<dbReference type="AlphaFoldDB" id="A0A2J7ZMM1"/>
<name>A0A2J7ZMM1_9CHLO</name>
<gene>
    <name evidence="2" type="ORF">TSOC_012608</name>
</gene>
<sequence length="108" mass="11005">MCVHLFHEDGCVAKAAARAAGDGLAAPGLSAVHTVQAYAQRGKLLVAFVLAAPGGARRPPAPQLDRYWLAAATKPALTSASYMSISPATPPMPSSASAASLTPRTPRP</sequence>
<feature type="region of interest" description="Disordered" evidence="1">
    <location>
        <begin position="87"/>
        <end position="108"/>
    </location>
</feature>
<protein>
    <submittedName>
        <fullName evidence="2">Uncharacterized protein</fullName>
    </submittedName>
</protein>
<organism evidence="2 3">
    <name type="scientific">Tetrabaena socialis</name>
    <dbReference type="NCBI Taxonomy" id="47790"/>
    <lineage>
        <taxon>Eukaryota</taxon>
        <taxon>Viridiplantae</taxon>
        <taxon>Chlorophyta</taxon>
        <taxon>core chlorophytes</taxon>
        <taxon>Chlorophyceae</taxon>
        <taxon>CS clade</taxon>
        <taxon>Chlamydomonadales</taxon>
        <taxon>Tetrabaenaceae</taxon>
        <taxon>Tetrabaena</taxon>
    </lineage>
</organism>
<accession>A0A2J7ZMM1</accession>
<dbReference type="Proteomes" id="UP000236333">
    <property type="component" value="Unassembled WGS sequence"/>
</dbReference>
<evidence type="ECO:0000313" key="3">
    <source>
        <dbReference type="Proteomes" id="UP000236333"/>
    </source>
</evidence>
<evidence type="ECO:0000313" key="2">
    <source>
        <dbReference type="EMBL" id="PNH01500.1"/>
    </source>
</evidence>
<dbReference type="EMBL" id="PGGS01000876">
    <property type="protein sequence ID" value="PNH01500.1"/>
    <property type="molecule type" value="Genomic_DNA"/>
</dbReference>
<feature type="compositionally biased region" description="Low complexity" evidence="1">
    <location>
        <begin position="94"/>
        <end position="108"/>
    </location>
</feature>
<keyword evidence="3" id="KW-1185">Reference proteome</keyword>
<evidence type="ECO:0000256" key="1">
    <source>
        <dbReference type="SAM" id="MobiDB-lite"/>
    </source>
</evidence>
<reference evidence="2 3" key="1">
    <citation type="journal article" date="2017" name="Mol. Biol. Evol.">
        <title>The 4-celled Tetrabaena socialis nuclear genome reveals the essential components for genetic control of cell number at the origin of multicellularity in the volvocine lineage.</title>
        <authorList>
            <person name="Featherston J."/>
            <person name="Arakaki Y."/>
            <person name="Hanschen E.R."/>
            <person name="Ferris P.J."/>
            <person name="Michod R.E."/>
            <person name="Olson B.J.S.C."/>
            <person name="Nozaki H."/>
            <person name="Durand P.M."/>
        </authorList>
    </citation>
    <scope>NUCLEOTIDE SEQUENCE [LARGE SCALE GENOMIC DNA]</scope>
    <source>
        <strain evidence="2 3">NIES-571</strain>
    </source>
</reference>